<proteinExistence type="inferred from homology"/>
<accession>A0ABD0WST1</accession>
<evidence type="ECO:0000313" key="5">
    <source>
        <dbReference type="EMBL" id="KAL0978298.1"/>
    </source>
</evidence>
<name>A0ABD0WST1_UMBPY</name>
<keyword evidence="2" id="KW-0653">Protein transport</keyword>
<dbReference type="InterPro" id="IPR001683">
    <property type="entry name" value="PX_dom"/>
</dbReference>
<dbReference type="AlphaFoldDB" id="A0ABD0WST1"/>
<comment type="similarity">
    <text evidence="1">Belongs to the sorting nexin family.</text>
</comment>
<dbReference type="Pfam" id="PF00787">
    <property type="entry name" value="PX"/>
    <property type="match status" value="1"/>
</dbReference>
<evidence type="ECO:0000256" key="2">
    <source>
        <dbReference type="ARBA" id="ARBA00022927"/>
    </source>
</evidence>
<evidence type="ECO:0000256" key="3">
    <source>
        <dbReference type="SAM" id="MobiDB-lite"/>
    </source>
</evidence>
<feature type="domain" description="PX" evidence="4">
    <location>
        <begin position="31"/>
        <end position="173"/>
    </location>
</feature>
<evidence type="ECO:0000259" key="4">
    <source>
        <dbReference type="PROSITE" id="PS50195"/>
    </source>
</evidence>
<organism evidence="5 6">
    <name type="scientific">Umbra pygmaea</name>
    <name type="common">Eastern mudminnow</name>
    <dbReference type="NCBI Taxonomy" id="75934"/>
    <lineage>
        <taxon>Eukaryota</taxon>
        <taxon>Metazoa</taxon>
        <taxon>Chordata</taxon>
        <taxon>Craniata</taxon>
        <taxon>Vertebrata</taxon>
        <taxon>Euteleostomi</taxon>
        <taxon>Actinopterygii</taxon>
        <taxon>Neopterygii</taxon>
        <taxon>Teleostei</taxon>
        <taxon>Protacanthopterygii</taxon>
        <taxon>Esociformes</taxon>
        <taxon>Umbridae</taxon>
        <taxon>Umbra</taxon>
    </lineage>
</organism>
<evidence type="ECO:0000313" key="6">
    <source>
        <dbReference type="Proteomes" id="UP001557470"/>
    </source>
</evidence>
<evidence type="ECO:0000256" key="1">
    <source>
        <dbReference type="ARBA" id="ARBA00010883"/>
    </source>
</evidence>
<dbReference type="PANTHER" id="PTHR45850">
    <property type="entry name" value="SORTING NEXIN FAMILY MEMBER"/>
    <property type="match status" value="1"/>
</dbReference>
<dbReference type="EMBL" id="JAGEUA010000005">
    <property type="protein sequence ID" value="KAL0978298.1"/>
    <property type="molecule type" value="Genomic_DNA"/>
</dbReference>
<keyword evidence="6" id="KW-1185">Reference proteome</keyword>
<sequence length="415" mass="46757">MKLCFGSSRKIIWSGRRDISFTRGKQPPMAVQSKSEQEEDREGLLSVSSHTIHVTEAVRDGDGLTFIVISQKLSGSGEYHVARTHEDFEWLHQCLFNQEGPGILGVIFPPLPAKPSLNTSTKDLKQLGFLVMGKDWHTYCLALETYLQQVAAHTRLSKNKCLEQFLTSSEAPGCQRVKKSLFNRLSQAMDGLRKEGHKDVDGFFQSERDTNFTHIGYSKIATERFMDVVLTEQKMSVACGHLSTCLHLCIEQKDDTASLAFTKICVKLSEVIDLMKKNFESVAEKDLSSLGFGLDLQTRYQEAEKEMLYRRTCKLVEMEAASRNAERAKPVKKAAMDALKVKSEKEFAAISAVAKQEIAWFHAVRVKLLRQALILWCEKQLEVARDASTRYSQHLEAFKTLGGLTLQDSHVASEN</sequence>
<keyword evidence="2" id="KW-0813">Transport</keyword>
<dbReference type="Proteomes" id="UP001557470">
    <property type="component" value="Unassembled WGS sequence"/>
</dbReference>
<gene>
    <name evidence="5" type="ORF">UPYG_G00168570</name>
</gene>
<dbReference type="InterPro" id="IPR036871">
    <property type="entry name" value="PX_dom_sf"/>
</dbReference>
<dbReference type="SUPFAM" id="SSF64268">
    <property type="entry name" value="PX domain"/>
    <property type="match status" value="1"/>
</dbReference>
<dbReference type="Gene3D" id="1.20.1270.60">
    <property type="entry name" value="Arfaptin homology (AH) domain/BAR domain"/>
    <property type="match status" value="1"/>
</dbReference>
<feature type="region of interest" description="Disordered" evidence="3">
    <location>
        <begin position="23"/>
        <end position="42"/>
    </location>
</feature>
<dbReference type="PANTHER" id="PTHR45850:SF2">
    <property type="entry name" value="SORTING NEXIN-5-LIKE"/>
    <property type="match status" value="1"/>
</dbReference>
<dbReference type="InterPro" id="IPR027267">
    <property type="entry name" value="AH/BAR_dom_sf"/>
</dbReference>
<protein>
    <recommendedName>
        <fullName evidence="4">PX domain-containing protein</fullName>
    </recommendedName>
</protein>
<dbReference type="Gene3D" id="3.30.1520.10">
    <property type="entry name" value="Phox-like domain"/>
    <property type="match status" value="1"/>
</dbReference>
<dbReference type="GO" id="GO:0015031">
    <property type="term" value="P:protein transport"/>
    <property type="evidence" value="ECO:0007669"/>
    <property type="project" value="UniProtKB-KW"/>
</dbReference>
<reference evidence="5 6" key="1">
    <citation type="submission" date="2024-06" db="EMBL/GenBank/DDBJ databases">
        <authorList>
            <person name="Pan Q."/>
            <person name="Wen M."/>
            <person name="Jouanno E."/>
            <person name="Zahm M."/>
            <person name="Klopp C."/>
            <person name="Cabau C."/>
            <person name="Louis A."/>
            <person name="Berthelot C."/>
            <person name="Parey E."/>
            <person name="Roest Crollius H."/>
            <person name="Montfort J."/>
            <person name="Robinson-Rechavi M."/>
            <person name="Bouchez O."/>
            <person name="Lampietro C."/>
            <person name="Lopez Roques C."/>
            <person name="Donnadieu C."/>
            <person name="Postlethwait J."/>
            <person name="Bobe J."/>
            <person name="Verreycken H."/>
            <person name="Guiguen Y."/>
        </authorList>
    </citation>
    <scope>NUCLEOTIDE SEQUENCE [LARGE SCALE GENOMIC DNA]</scope>
    <source>
        <strain evidence="5">Up_M1</strain>
        <tissue evidence="5">Testis</tissue>
    </source>
</reference>
<comment type="caution">
    <text evidence="5">The sequence shown here is derived from an EMBL/GenBank/DDBJ whole genome shotgun (WGS) entry which is preliminary data.</text>
</comment>
<dbReference type="PROSITE" id="PS50195">
    <property type="entry name" value="PX"/>
    <property type="match status" value="1"/>
</dbReference>